<dbReference type="InterPro" id="IPR013783">
    <property type="entry name" value="Ig-like_fold"/>
</dbReference>
<evidence type="ECO:0000256" key="4">
    <source>
        <dbReference type="SAM" id="MobiDB-lite"/>
    </source>
</evidence>
<keyword evidence="1" id="KW-0677">Repeat</keyword>
<dbReference type="Proteomes" id="UP001500002">
    <property type="component" value="Unassembled WGS sequence"/>
</dbReference>
<gene>
    <name evidence="6" type="ORF">GCM10009749_24300</name>
</gene>
<reference evidence="7" key="1">
    <citation type="journal article" date="2019" name="Int. J. Syst. Evol. Microbiol.">
        <title>The Global Catalogue of Microorganisms (GCM) 10K type strain sequencing project: providing services to taxonomists for standard genome sequencing and annotation.</title>
        <authorList>
            <consortium name="The Broad Institute Genomics Platform"/>
            <consortium name="The Broad Institute Genome Sequencing Center for Infectious Disease"/>
            <person name="Wu L."/>
            <person name="Ma J."/>
        </authorList>
    </citation>
    <scope>NUCLEOTIDE SEQUENCE [LARGE SCALE GENOMIC DNA]</scope>
    <source>
        <strain evidence="7">JCM 14322</strain>
    </source>
</reference>
<dbReference type="InterPro" id="IPR036116">
    <property type="entry name" value="FN3_sf"/>
</dbReference>
<dbReference type="PANTHER" id="PTHR13817:SF73">
    <property type="entry name" value="FIBRONECTIN TYPE-III DOMAIN-CONTAINING PROTEIN"/>
    <property type="match status" value="1"/>
</dbReference>
<dbReference type="Pfam" id="PF00041">
    <property type="entry name" value="fn3"/>
    <property type="match status" value="1"/>
</dbReference>
<protein>
    <submittedName>
        <fullName evidence="6">Ig-like domain-containing protein</fullName>
    </submittedName>
</protein>
<keyword evidence="7" id="KW-1185">Reference proteome</keyword>
<dbReference type="SMART" id="SM00060">
    <property type="entry name" value="FN3"/>
    <property type="match status" value="2"/>
</dbReference>
<feature type="domain" description="Fibronectin type-III" evidence="5">
    <location>
        <begin position="1494"/>
        <end position="1586"/>
    </location>
</feature>
<dbReference type="NCBIfam" id="NF012211">
    <property type="entry name" value="tand_rpt_95"/>
    <property type="match status" value="1"/>
</dbReference>
<organism evidence="6 7">
    <name type="scientific">Agromyces neolithicus</name>
    <dbReference type="NCBI Taxonomy" id="269420"/>
    <lineage>
        <taxon>Bacteria</taxon>
        <taxon>Bacillati</taxon>
        <taxon>Actinomycetota</taxon>
        <taxon>Actinomycetes</taxon>
        <taxon>Micrococcales</taxon>
        <taxon>Microbacteriaceae</taxon>
        <taxon>Agromyces</taxon>
    </lineage>
</organism>
<dbReference type="SUPFAM" id="SSF50969">
    <property type="entry name" value="YVTN repeat-like/Quinoprotein amine dehydrogenase"/>
    <property type="match status" value="1"/>
</dbReference>
<feature type="compositionally biased region" description="Acidic residues" evidence="4">
    <location>
        <begin position="362"/>
        <end position="374"/>
    </location>
</feature>
<accession>A0ABP4YHS3</accession>
<feature type="compositionally biased region" description="Basic and acidic residues" evidence="4">
    <location>
        <begin position="386"/>
        <end position="404"/>
    </location>
</feature>
<keyword evidence="2" id="KW-0326">Glycosidase</keyword>
<dbReference type="PANTHER" id="PTHR13817">
    <property type="entry name" value="TITIN"/>
    <property type="match status" value="1"/>
</dbReference>
<dbReference type="EMBL" id="BAAANJ010000008">
    <property type="protein sequence ID" value="GAA1813997.1"/>
    <property type="molecule type" value="Genomic_DNA"/>
</dbReference>
<evidence type="ECO:0000256" key="1">
    <source>
        <dbReference type="ARBA" id="ARBA00022737"/>
    </source>
</evidence>
<evidence type="ECO:0000259" key="5">
    <source>
        <dbReference type="PROSITE" id="PS50853"/>
    </source>
</evidence>
<dbReference type="Gene3D" id="2.60.40.3440">
    <property type="match status" value="1"/>
</dbReference>
<dbReference type="Gene3D" id="2.60.40.2810">
    <property type="match status" value="1"/>
</dbReference>
<proteinExistence type="predicted"/>
<keyword evidence="2" id="KW-0378">Hydrolase</keyword>
<sequence length="1784" mass="186827">MNRLIAWVRARKTIASGTAIAVLAGVPLGFAVLHQGYPVSDPELHAREVWVTNAEDLLAGRLNRQIEELDAAVSTASNEVDVFQDGSDAFIYDPSVGSIERIDPSFTTLVERIDVPPASQVAYGGDVLAVLSPKGELWTVAAGDQLSFDWRGSDPIAEFGGEGHVAVSPKGTVFATAEGESTLMRFERGADEPSELAVPELGAHQVAAVGERAVVFDEDANRLIIDDRTVELPDAGLRLQQSGAEHDAAYVATAAGLLEVPLDGGEVRELDNGSPGATTNAADVAAPVQLDGCVHGAWAETGRYLSACGDAEPTLLDIEQPTGGSRLEFRVNRDVIVLNNLTNGNAWLVDSDLRLVDNWEEVTPPEESEEEEGEEKSSQQTFEDTLAERTDQNRPPLARDDEYGVRPGRTTILEVLENDTDPDGDVLTVASTSDVSEASGKLELIDGGRALQFSPAEGAAGSVSFRYSVDDGRAGVSEASVNVRIVPESENAPPVSIRSGAVSVEQGQKISYNVLADWNDPDGDDLFLVNASPTGGDSVRSSPDGFLTFEHKSAELGLKEVKFTVSDGQTTAAGTLVVEVKPAGSLNPIGTPDFAQVFVGETELIEPLANDLSPSGAALELLGVEGAPDGASVTPNLERGTIAFSSGEPGEYIFLYNLGAGATVSVGLLRVQVTEPPDTAPAPIAVKDTAYLRPGEPLSVPVLANDVSPSGRVLAVQSIDDAATEGLVSVEILTNTVTRVTASAALDRQLQFAYTVSDGVNSSTATVTVVPVPPLVKHQPPVAINDGVNVRAGDIVTVPVLANDYHPDAAALHVLPDLADTDGLAGLAFVDGDTVRYQAPEQPGVYTAVYTIGDDFEQTARATVSFTVVARDAGENRAPLPTPLTSRTFAGSAVKIDVPLDGLDPDGDSVMLTGITVAPNLGRVIERTSTSFTYEAFSGSAGTDEFSYEVRDTLGATATGTIRIGVIPRPVVQLPPKAVDDTIEMKPGRTASVEVLLNDSDPSGFQLHVADLPEVDEGIEAEVRDRRRVVVGAPDAEGAYTIRYEISNGHGGADTAFLQVAVTEDAVILPPTAEDQVIEPEQVADDTPITVSPLGDATNPGGLVEDLVVTVEGPNADRAEVHDDGTIDVTPGPQRYAVAYRLTNELDDLDAMAFVIVPPVPSGEEQPVTETQKPKTPEELAAEERAKFPAPFLKDIGAVIVPMNGQIEWSVADLVEVPSGNPALVLTASSTNAREPAFVDGTTLRYAPAQDYRGEASLTFEVTDGSSAEDPIGRKAVLTIPITVGDPDFNDTPPTFTPRSETLEAGEAPIELDLRSSSDQPNPDNIERITYTNLSGTTGDIAAEIVDGATLRVSSPLGVQPGAATRLTFDVNFNEFTVPGYIDVKVVSSTRALPKANDDGPEYVKRSASIPVDVLANDFNPFEQDGVPLRVVAAAIDQVDVGSNASVSHTDTGITVRAGAAFTGTLSVIYRIQDGTKDPARETQGRVTVIVRDVPDAPNAPTVTAASGAATVRWAAPATNNSPITRYEVRWNGGSKMFDASAAGVNQPIGGLTNGTTYTFTVRAENGIGWSAQSAGTSKTPYGRPSPPRNVTANAAGYAPTTVNVDWNAPSDTGGGGVHYQARIAGGSWKTVSGTSASFSGVGAGTHRVDVVAVNNNGGGTSGIASTNVGVQNAPPPVPSGSIGKGPSMACDSGGSGCAEVRITWNNMNAGRYQIYVTVNGSWSNWKGTYDIGASGNLQLQNHLGRRAAGETIAVRFENVSGGTSRTLGAISGSQWNNIAYNTW</sequence>
<feature type="domain" description="Fibronectin type-III" evidence="5">
    <location>
        <begin position="1587"/>
        <end position="1677"/>
    </location>
</feature>
<dbReference type="SUPFAM" id="SSF49265">
    <property type="entry name" value="Fibronectin type III"/>
    <property type="match status" value="1"/>
</dbReference>
<evidence type="ECO:0000256" key="2">
    <source>
        <dbReference type="ARBA" id="ARBA00023295"/>
    </source>
</evidence>
<dbReference type="InterPro" id="IPR011044">
    <property type="entry name" value="Quino_amine_DH_bsu"/>
</dbReference>
<dbReference type="Pfam" id="PF17963">
    <property type="entry name" value="Big_9"/>
    <property type="match status" value="6"/>
</dbReference>
<evidence type="ECO:0000313" key="7">
    <source>
        <dbReference type="Proteomes" id="UP001500002"/>
    </source>
</evidence>
<evidence type="ECO:0000256" key="3">
    <source>
        <dbReference type="ARBA" id="ARBA00023326"/>
    </source>
</evidence>
<comment type="caution">
    <text evidence="6">The sequence shown here is derived from an EMBL/GenBank/DDBJ whole genome shotgun (WGS) entry which is preliminary data.</text>
</comment>
<keyword evidence="3" id="KW-0119">Carbohydrate metabolism</keyword>
<dbReference type="InterPro" id="IPR050964">
    <property type="entry name" value="Striated_Muscle_Regulatory"/>
</dbReference>
<feature type="region of interest" description="Disordered" evidence="4">
    <location>
        <begin position="362"/>
        <end position="406"/>
    </location>
</feature>
<dbReference type="CDD" id="cd00063">
    <property type="entry name" value="FN3"/>
    <property type="match status" value="2"/>
</dbReference>
<keyword evidence="3" id="KW-0624">Polysaccharide degradation</keyword>
<dbReference type="InterPro" id="IPR003961">
    <property type="entry name" value="FN3_dom"/>
</dbReference>
<dbReference type="PROSITE" id="PS50853">
    <property type="entry name" value="FN3"/>
    <property type="match status" value="2"/>
</dbReference>
<dbReference type="RefSeq" id="WP_344296505.1">
    <property type="nucleotide sequence ID" value="NZ_BAAANJ010000008.1"/>
</dbReference>
<dbReference type="Gene3D" id="2.60.40.10">
    <property type="entry name" value="Immunoglobulins"/>
    <property type="match status" value="2"/>
</dbReference>
<name>A0ABP4YHS3_9MICO</name>
<evidence type="ECO:0000313" key="6">
    <source>
        <dbReference type="EMBL" id="GAA1813997.1"/>
    </source>
</evidence>